<organism evidence="2 3">
    <name type="scientific">Nyctereutes procyonoides</name>
    <name type="common">Raccoon dog</name>
    <name type="synonym">Canis procyonoides</name>
    <dbReference type="NCBI Taxonomy" id="34880"/>
    <lineage>
        <taxon>Eukaryota</taxon>
        <taxon>Metazoa</taxon>
        <taxon>Chordata</taxon>
        <taxon>Craniata</taxon>
        <taxon>Vertebrata</taxon>
        <taxon>Euteleostomi</taxon>
        <taxon>Mammalia</taxon>
        <taxon>Eutheria</taxon>
        <taxon>Laurasiatheria</taxon>
        <taxon>Carnivora</taxon>
        <taxon>Caniformia</taxon>
        <taxon>Canidae</taxon>
        <taxon>Nyctereutes</taxon>
    </lineage>
</organism>
<keyword evidence="3" id="KW-1185">Reference proteome</keyword>
<dbReference type="AlphaFoldDB" id="A0A811YLC3"/>
<sequence>MLRSQARARAPPPPRAGAGRRAFARGAQVEVHWLAGTRDRSRANGRPDSPTGPPSTAASGWASAPSVGRELRPSRAAGDGGVLVSPQSLLASRAARIPTQAPRPRPVQALLRARAHRRLPHGRGCSGPAHAPGPARLSSGGRGRGGAAGTLLSTALRPPPPPRAVTSPPSRAIGPGRAAAANGRLAPGAALQIFTPRRPPADSWAAAPRPRFSSFVTTRLEQLPEEGRGHRVKVLAFTRQHSPRASRAVRRCVNRLLPSAARGSTE</sequence>
<comment type="caution">
    <text evidence="2">The sequence shown here is derived from an EMBL/GenBank/DDBJ whole genome shotgun (WGS) entry which is preliminary data.</text>
</comment>
<evidence type="ECO:0000313" key="3">
    <source>
        <dbReference type="Proteomes" id="UP000645828"/>
    </source>
</evidence>
<feature type="region of interest" description="Disordered" evidence="1">
    <location>
        <begin position="119"/>
        <end position="171"/>
    </location>
</feature>
<evidence type="ECO:0000313" key="2">
    <source>
        <dbReference type="EMBL" id="CAD7676097.1"/>
    </source>
</evidence>
<dbReference type="Proteomes" id="UP000645828">
    <property type="component" value="Unassembled WGS sequence"/>
</dbReference>
<dbReference type="EMBL" id="CAJHUB010000676">
    <property type="protein sequence ID" value="CAD7676097.1"/>
    <property type="molecule type" value="Genomic_DNA"/>
</dbReference>
<proteinExistence type="predicted"/>
<gene>
    <name evidence="2" type="ORF">NYPRO_LOCUS8892</name>
</gene>
<evidence type="ECO:0000256" key="1">
    <source>
        <dbReference type="SAM" id="MobiDB-lite"/>
    </source>
</evidence>
<name>A0A811YLC3_NYCPR</name>
<protein>
    <submittedName>
        <fullName evidence="2">(raccoon dog) hypothetical protein</fullName>
    </submittedName>
</protein>
<reference evidence="2" key="1">
    <citation type="submission" date="2020-12" db="EMBL/GenBank/DDBJ databases">
        <authorList>
            <consortium name="Molecular Ecology Group"/>
        </authorList>
    </citation>
    <scope>NUCLEOTIDE SEQUENCE</scope>
    <source>
        <strain evidence="2">TBG_1078</strain>
    </source>
</reference>
<feature type="region of interest" description="Disordered" evidence="1">
    <location>
        <begin position="1"/>
        <end position="22"/>
    </location>
</feature>
<accession>A0A811YLC3</accession>
<feature type="region of interest" description="Disordered" evidence="1">
    <location>
        <begin position="34"/>
        <end position="82"/>
    </location>
</feature>